<name>A0A7D5QAT7_9EURY</name>
<sequence length="63" mass="6984">MRSFSEPETEFVLEKGNNGKPTGVVICAHCGAGHLTVEEIPHDNDCDQRGVVSHWWEQTFAAD</sequence>
<keyword evidence="2" id="KW-1185">Reference proteome</keyword>
<dbReference type="Proteomes" id="UP000509626">
    <property type="component" value="Chromosome"/>
</dbReference>
<gene>
    <name evidence="1" type="ORF">HUG12_14415</name>
</gene>
<dbReference type="GeneID" id="56038676"/>
<dbReference type="OrthoDB" id="322258at2157"/>
<evidence type="ECO:0000313" key="2">
    <source>
        <dbReference type="Proteomes" id="UP000509626"/>
    </source>
</evidence>
<accession>A0A7D5QAT7</accession>
<dbReference type="EMBL" id="CP058579">
    <property type="protein sequence ID" value="QLG62856.1"/>
    <property type="molecule type" value="Genomic_DNA"/>
</dbReference>
<evidence type="ECO:0000313" key="1">
    <source>
        <dbReference type="EMBL" id="QLG62856.1"/>
    </source>
</evidence>
<organism evidence="1 2">
    <name type="scientific">Halorarum salinum</name>
    <dbReference type="NCBI Taxonomy" id="2743089"/>
    <lineage>
        <taxon>Archaea</taxon>
        <taxon>Methanobacteriati</taxon>
        <taxon>Methanobacteriota</taxon>
        <taxon>Stenosarchaea group</taxon>
        <taxon>Halobacteria</taxon>
        <taxon>Halobacteriales</taxon>
        <taxon>Haloferacaceae</taxon>
        <taxon>Halorarum</taxon>
    </lineage>
</organism>
<dbReference type="KEGG" id="halu:HUG12_14415"/>
<dbReference type="AlphaFoldDB" id="A0A7D5QAT7"/>
<dbReference type="RefSeq" id="WP_179269441.1">
    <property type="nucleotide sequence ID" value="NZ_CP058579.1"/>
</dbReference>
<protein>
    <submittedName>
        <fullName evidence="1">Uncharacterized protein</fullName>
    </submittedName>
</protein>
<reference evidence="1 2" key="1">
    <citation type="submission" date="2020-06" db="EMBL/GenBank/DDBJ databases">
        <title>NJ-3-1, isolated from saline soil.</title>
        <authorList>
            <person name="Cui H.L."/>
            <person name="Shi X."/>
        </authorList>
    </citation>
    <scope>NUCLEOTIDE SEQUENCE [LARGE SCALE GENOMIC DNA]</scope>
    <source>
        <strain evidence="1 2">NJ-3-1</strain>
    </source>
</reference>
<proteinExistence type="predicted"/>